<protein>
    <recommendedName>
        <fullName evidence="3">ABM domain-containing protein</fullName>
    </recommendedName>
</protein>
<dbReference type="Proteomes" id="UP000217830">
    <property type="component" value="Unassembled WGS sequence"/>
</dbReference>
<comment type="caution">
    <text evidence="1">The sequence shown here is derived from an EMBL/GenBank/DDBJ whole genome shotgun (WGS) entry which is preliminary data.</text>
</comment>
<organism evidence="1 2">
    <name type="scientific">Pseudomonas moraviensis</name>
    <dbReference type="NCBI Taxonomy" id="321662"/>
    <lineage>
        <taxon>Bacteria</taxon>
        <taxon>Pseudomonadati</taxon>
        <taxon>Pseudomonadota</taxon>
        <taxon>Gammaproteobacteria</taxon>
        <taxon>Pseudomonadales</taxon>
        <taxon>Pseudomonadaceae</taxon>
        <taxon>Pseudomonas</taxon>
    </lineage>
</organism>
<keyword evidence="2" id="KW-1185">Reference proteome</keyword>
<evidence type="ECO:0008006" key="3">
    <source>
        <dbReference type="Google" id="ProtNLM"/>
    </source>
</evidence>
<dbReference type="EMBL" id="NRST01000001">
    <property type="protein sequence ID" value="PAW58206.1"/>
    <property type="molecule type" value="Genomic_DNA"/>
</dbReference>
<dbReference type="AlphaFoldDB" id="A0A2A2PRB4"/>
<gene>
    <name evidence="1" type="ORF">CKQ80_23810</name>
</gene>
<reference evidence="1 2" key="1">
    <citation type="submission" date="2017-08" db="EMBL/GenBank/DDBJ databases">
        <title>Draft Genome Sequence of Pseudomonas moraviensis TYU6, isolated from Taxus cuspidata by using PacBio Single-Molecule Real-Time Technology.</title>
        <authorList>
            <person name="Baek K.-H."/>
            <person name="Mishra A.K."/>
        </authorList>
    </citation>
    <scope>NUCLEOTIDE SEQUENCE [LARGE SCALE GENOMIC DNA]</scope>
    <source>
        <strain evidence="1 2">TYU6</strain>
    </source>
</reference>
<evidence type="ECO:0000313" key="1">
    <source>
        <dbReference type="EMBL" id="PAW58206.1"/>
    </source>
</evidence>
<accession>A0A2A2PRB4</accession>
<evidence type="ECO:0000313" key="2">
    <source>
        <dbReference type="Proteomes" id="UP000217830"/>
    </source>
</evidence>
<sequence length="99" mass="11400">MANFIVTFRFEADDTYNERYTSFVKQVKELAKEVPWDETSSFYVFESDLTADSLCTRLWTGSEFDSSKDIMVVVDVLNRVRATKGPIKYPNLLASHLGF</sequence>
<proteinExistence type="predicted"/>
<name>A0A2A2PRB4_9PSED</name>